<keyword evidence="5" id="KW-1185">Reference proteome</keyword>
<dbReference type="Proteomes" id="UP000324233">
    <property type="component" value="Chromosome"/>
</dbReference>
<dbReference type="InterPro" id="IPR050197">
    <property type="entry name" value="Aldolase_class_II_sugar_metab"/>
</dbReference>
<keyword evidence="1" id="KW-0479">Metal-binding</keyword>
<dbReference type="Gene3D" id="3.40.225.10">
    <property type="entry name" value="Class II aldolase/adducin N-terminal domain"/>
    <property type="match status" value="1"/>
</dbReference>
<keyword evidence="2 4" id="KW-0456">Lyase</keyword>
<dbReference type="AlphaFoldDB" id="A0A5B9W8N2"/>
<evidence type="ECO:0000259" key="3">
    <source>
        <dbReference type="SMART" id="SM01007"/>
    </source>
</evidence>
<dbReference type="PANTHER" id="PTHR22789">
    <property type="entry name" value="FUCULOSE PHOSPHATE ALDOLASE"/>
    <property type="match status" value="1"/>
</dbReference>
<evidence type="ECO:0000256" key="2">
    <source>
        <dbReference type="ARBA" id="ARBA00023239"/>
    </source>
</evidence>
<dbReference type="GO" id="GO:0046570">
    <property type="term" value="F:methylthioribulose 1-phosphate dehydratase activity"/>
    <property type="evidence" value="ECO:0007669"/>
    <property type="project" value="UniProtKB-EC"/>
</dbReference>
<dbReference type="GO" id="GO:0019323">
    <property type="term" value="P:pentose catabolic process"/>
    <property type="evidence" value="ECO:0007669"/>
    <property type="project" value="TreeGrafter"/>
</dbReference>
<dbReference type="InterPro" id="IPR036409">
    <property type="entry name" value="Aldolase_II/adducin_N_sf"/>
</dbReference>
<dbReference type="SUPFAM" id="SSF53639">
    <property type="entry name" value="AraD/HMP-PK domain-like"/>
    <property type="match status" value="1"/>
</dbReference>
<dbReference type="EC" id="4.2.1.109" evidence="4"/>
<evidence type="ECO:0000313" key="4">
    <source>
        <dbReference type="EMBL" id="QEH36614.1"/>
    </source>
</evidence>
<dbReference type="SMART" id="SM01007">
    <property type="entry name" value="Aldolase_II"/>
    <property type="match status" value="1"/>
</dbReference>
<gene>
    <name evidence="4" type="primary">mtnB</name>
    <name evidence="4" type="ORF">OJF2_51990</name>
</gene>
<dbReference type="PANTHER" id="PTHR22789:SF0">
    <property type="entry name" value="3-OXO-TETRONATE 4-PHOSPHATE DECARBOXYLASE-RELATED"/>
    <property type="match status" value="1"/>
</dbReference>
<dbReference type="EMBL" id="CP042997">
    <property type="protein sequence ID" value="QEH36614.1"/>
    <property type="molecule type" value="Genomic_DNA"/>
</dbReference>
<dbReference type="GO" id="GO:0046872">
    <property type="term" value="F:metal ion binding"/>
    <property type="evidence" value="ECO:0007669"/>
    <property type="project" value="UniProtKB-KW"/>
</dbReference>
<dbReference type="RefSeq" id="WP_148596279.1">
    <property type="nucleotide sequence ID" value="NZ_CP042997.1"/>
</dbReference>
<feature type="domain" description="Class II aldolase/adducin N-terminal" evidence="3">
    <location>
        <begin position="15"/>
        <end position="191"/>
    </location>
</feature>
<dbReference type="GO" id="GO:0005829">
    <property type="term" value="C:cytosol"/>
    <property type="evidence" value="ECO:0007669"/>
    <property type="project" value="TreeGrafter"/>
</dbReference>
<dbReference type="InterPro" id="IPR001303">
    <property type="entry name" value="Aldolase_II/adducin_N"/>
</dbReference>
<evidence type="ECO:0000313" key="5">
    <source>
        <dbReference type="Proteomes" id="UP000324233"/>
    </source>
</evidence>
<name>A0A5B9W8N2_9BACT</name>
<dbReference type="OrthoDB" id="9794581at2"/>
<sequence>MVGNGSVMNEWKMRELMCEIGRRIYQKGFAAANDGNISYRLGEDRVLCTPTRTSKGYMKPDDLCIVDLDGKQISGKKKRSSEVLLHLTIMKSRADVKSVVHCHPPHATAFAVAREPIPKCVLPEIEVFLGEVAISPYETPGGQKFADTVLPYVKDTETILLANHGTVTYGTDLEDAYFKTEIIDAYCRILLLAKQLGRVNYYDDAKAAELIKLKPGLGIPDPRLTLGLENCDLCGNSLFREGYGQPGPEPKVFIHPKLLENGQATSTGVACQVPSHAPAPAARAAAPSTNGHSAGTDVDALVKAITDKVMSALSGAAS</sequence>
<reference evidence="4 5" key="1">
    <citation type="submission" date="2019-08" db="EMBL/GenBank/DDBJ databases">
        <title>Deep-cultivation of Planctomycetes and their phenomic and genomic characterization uncovers novel biology.</title>
        <authorList>
            <person name="Wiegand S."/>
            <person name="Jogler M."/>
            <person name="Boedeker C."/>
            <person name="Pinto D."/>
            <person name="Vollmers J."/>
            <person name="Rivas-Marin E."/>
            <person name="Kohn T."/>
            <person name="Peeters S.H."/>
            <person name="Heuer A."/>
            <person name="Rast P."/>
            <person name="Oberbeckmann S."/>
            <person name="Bunk B."/>
            <person name="Jeske O."/>
            <person name="Meyerdierks A."/>
            <person name="Storesund J.E."/>
            <person name="Kallscheuer N."/>
            <person name="Luecker S."/>
            <person name="Lage O.M."/>
            <person name="Pohl T."/>
            <person name="Merkel B.J."/>
            <person name="Hornburger P."/>
            <person name="Mueller R.-W."/>
            <person name="Bruemmer F."/>
            <person name="Labrenz M."/>
            <person name="Spormann A.M."/>
            <person name="Op den Camp H."/>
            <person name="Overmann J."/>
            <person name="Amann R."/>
            <person name="Jetten M.S.M."/>
            <person name="Mascher T."/>
            <person name="Medema M.H."/>
            <person name="Devos D.P."/>
            <person name="Kaster A.-K."/>
            <person name="Ovreas L."/>
            <person name="Rohde M."/>
            <person name="Galperin M.Y."/>
            <person name="Jogler C."/>
        </authorList>
    </citation>
    <scope>NUCLEOTIDE SEQUENCE [LARGE SCALE GENOMIC DNA]</scope>
    <source>
        <strain evidence="4 5">OJF2</strain>
    </source>
</reference>
<organism evidence="4 5">
    <name type="scientific">Aquisphaera giovannonii</name>
    <dbReference type="NCBI Taxonomy" id="406548"/>
    <lineage>
        <taxon>Bacteria</taxon>
        <taxon>Pseudomonadati</taxon>
        <taxon>Planctomycetota</taxon>
        <taxon>Planctomycetia</taxon>
        <taxon>Isosphaerales</taxon>
        <taxon>Isosphaeraceae</taxon>
        <taxon>Aquisphaera</taxon>
    </lineage>
</organism>
<evidence type="ECO:0000256" key="1">
    <source>
        <dbReference type="ARBA" id="ARBA00022723"/>
    </source>
</evidence>
<protein>
    <submittedName>
        <fullName evidence="4">Methylthioribulose-1-phosphate dehydratase</fullName>
        <ecNumber evidence="4">4.2.1.109</ecNumber>
    </submittedName>
</protein>
<accession>A0A5B9W8N2</accession>
<dbReference type="GO" id="GO:0016832">
    <property type="term" value="F:aldehyde-lyase activity"/>
    <property type="evidence" value="ECO:0007669"/>
    <property type="project" value="TreeGrafter"/>
</dbReference>
<dbReference type="KEGG" id="agv:OJF2_51990"/>
<dbReference type="Pfam" id="PF00596">
    <property type="entry name" value="Aldolase_II"/>
    <property type="match status" value="1"/>
</dbReference>
<proteinExistence type="predicted"/>